<sequence length="119" mass="12925">MSNQGPRILVNTAQSTARPASRCYAGDLEYVAVSPKAPRVSNLVAPLLLDQDPGTRGICRRTKGPKQATQREKRASQSWLSGVVLPNIPTARGPMVSHRGMEEESWKNLSLAGPHNQLP</sequence>
<accession>A0A5C3QM38</accession>
<gene>
    <name evidence="2" type="ORF">BDV98DRAFT_581852</name>
</gene>
<evidence type="ECO:0000313" key="3">
    <source>
        <dbReference type="Proteomes" id="UP000305067"/>
    </source>
</evidence>
<dbReference type="Proteomes" id="UP000305067">
    <property type="component" value="Unassembled WGS sequence"/>
</dbReference>
<evidence type="ECO:0000313" key="2">
    <source>
        <dbReference type="EMBL" id="TFL03065.1"/>
    </source>
</evidence>
<dbReference type="AlphaFoldDB" id="A0A5C3QM38"/>
<feature type="region of interest" description="Disordered" evidence="1">
    <location>
        <begin position="90"/>
        <end position="119"/>
    </location>
</feature>
<dbReference type="EMBL" id="ML178821">
    <property type="protein sequence ID" value="TFL03065.1"/>
    <property type="molecule type" value="Genomic_DNA"/>
</dbReference>
<evidence type="ECO:0000256" key="1">
    <source>
        <dbReference type="SAM" id="MobiDB-lite"/>
    </source>
</evidence>
<feature type="region of interest" description="Disordered" evidence="1">
    <location>
        <begin position="55"/>
        <end position="78"/>
    </location>
</feature>
<reference evidence="2 3" key="1">
    <citation type="journal article" date="2019" name="Nat. Ecol. Evol.">
        <title>Megaphylogeny resolves global patterns of mushroom evolution.</title>
        <authorList>
            <person name="Varga T."/>
            <person name="Krizsan K."/>
            <person name="Foldi C."/>
            <person name="Dima B."/>
            <person name="Sanchez-Garcia M."/>
            <person name="Sanchez-Ramirez S."/>
            <person name="Szollosi G.J."/>
            <person name="Szarkandi J.G."/>
            <person name="Papp V."/>
            <person name="Albert L."/>
            <person name="Andreopoulos W."/>
            <person name="Angelini C."/>
            <person name="Antonin V."/>
            <person name="Barry K.W."/>
            <person name="Bougher N.L."/>
            <person name="Buchanan P."/>
            <person name="Buyck B."/>
            <person name="Bense V."/>
            <person name="Catcheside P."/>
            <person name="Chovatia M."/>
            <person name="Cooper J."/>
            <person name="Damon W."/>
            <person name="Desjardin D."/>
            <person name="Finy P."/>
            <person name="Geml J."/>
            <person name="Haridas S."/>
            <person name="Hughes K."/>
            <person name="Justo A."/>
            <person name="Karasinski D."/>
            <person name="Kautmanova I."/>
            <person name="Kiss B."/>
            <person name="Kocsube S."/>
            <person name="Kotiranta H."/>
            <person name="LaButti K.M."/>
            <person name="Lechner B.E."/>
            <person name="Liimatainen K."/>
            <person name="Lipzen A."/>
            <person name="Lukacs Z."/>
            <person name="Mihaltcheva S."/>
            <person name="Morgado L.N."/>
            <person name="Niskanen T."/>
            <person name="Noordeloos M.E."/>
            <person name="Ohm R.A."/>
            <person name="Ortiz-Santana B."/>
            <person name="Ovrebo C."/>
            <person name="Racz N."/>
            <person name="Riley R."/>
            <person name="Savchenko A."/>
            <person name="Shiryaev A."/>
            <person name="Soop K."/>
            <person name="Spirin V."/>
            <person name="Szebenyi C."/>
            <person name="Tomsovsky M."/>
            <person name="Tulloss R.E."/>
            <person name="Uehling J."/>
            <person name="Grigoriev I.V."/>
            <person name="Vagvolgyi C."/>
            <person name="Papp T."/>
            <person name="Martin F.M."/>
            <person name="Miettinen O."/>
            <person name="Hibbett D.S."/>
            <person name="Nagy L.G."/>
        </authorList>
    </citation>
    <scope>NUCLEOTIDE SEQUENCE [LARGE SCALE GENOMIC DNA]</scope>
    <source>
        <strain evidence="2 3">CBS 309.79</strain>
    </source>
</reference>
<organism evidence="2 3">
    <name type="scientific">Pterulicium gracile</name>
    <dbReference type="NCBI Taxonomy" id="1884261"/>
    <lineage>
        <taxon>Eukaryota</taxon>
        <taxon>Fungi</taxon>
        <taxon>Dikarya</taxon>
        <taxon>Basidiomycota</taxon>
        <taxon>Agaricomycotina</taxon>
        <taxon>Agaricomycetes</taxon>
        <taxon>Agaricomycetidae</taxon>
        <taxon>Agaricales</taxon>
        <taxon>Pleurotineae</taxon>
        <taxon>Pterulaceae</taxon>
        <taxon>Pterulicium</taxon>
    </lineage>
</organism>
<name>A0A5C3QM38_9AGAR</name>
<protein>
    <submittedName>
        <fullName evidence="2">Uncharacterized protein</fullName>
    </submittedName>
</protein>
<proteinExistence type="predicted"/>
<keyword evidence="3" id="KW-1185">Reference proteome</keyword>